<protein>
    <submittedName>
        <fullName evidence="2">DUF4267 domain-containing protein</fullName>
    </submittedName>
</protein>
<evidence type="ECO:0000256" key="1">
    <source>
        <dbReference type="SAM" id="Phobius"/>
    </source>
</evidence>
<gene>
    <name evidence="2" type="ORF">LZ495_22975</name>
</gene>
<accession>A0AA41Q434</accession>
<evidence type="ECO:0000313" key="3">
    <source>
        <dbReference type="Proteomes" id="UP001165378"/>
    </source>
</evidence>
<keyword evidence="1" id="KW-0472">Membrane</keyword>
<dbReference type="Proteomes" id="UP001165378">
    <property type="component" value="Unassembled WGS sequence"/>
</dbReference>
<feature type="transmembrane region" description="Helical" evidence="1">
    <location>
        <begin position="101"/>
        <end position="122"/>
    </location>
</feature>
<sequence>MTTKRITTVLAVLGGLFLLYIGIGYLAAPQSMAEGFGLTTITGDEGTGFLRVKGDRDVTLGLVIFALLFAGQRKALGWAMAAMTVAPLSDMLLVLDEGSAATAFSVHGSAAVVVALTAGLLLRERADAPQTAAPQTAAA</sequence>
<name>A0AA41Q434_9ACTN</name>
<proteinExistence type="predicted"/>
<dbReference type="EMBL" id="JAKFHA010000014">
    <property type="protein sequence ID" value="MCF2530064.1"/>
    <property type="molecule type" value="Genomic_DNA"/>
</dbReference>
<dbReference type="InterPro" id="IPR025363">
    <property type="entry name" value="DUF4267"/>
</dbReference>
<organism evidence="2 3">
    <name type="scientific">Yinghuangia soli</name>
    <dbReference type="NCBI Taxonomy" id="2908204"/>
    <lineage>
        <taxon>Bacteria</taxon>
        <taxon>Bacillati</taxon>
        <taxon>Actinomycetota</taxon>
        <taxon>Actinomycetes</taxon>
        <taxon>Kitasatosporales</taxon>
        <taxon>Streptomycetaceae</taxon>
        <taxon>Yinghuangia</taxon>
    </lineage>
</organism>
<comment type="caution">
    <text evidence="2">The sequence shown here is derived from an EMBL/GenBank/DDBJ whole genome shotgun (WGS) entry which is preliminary data.</text>
</comment>
<reference evidence="2" key="1">
    <citation type="submission" date="2022-01" db="EMBL/GenBank/DDBJ databases">
        <title>Genome-Based Taxonomic Classification of the Phylum Actinobacteria.</title>
        <authorList>
            <person name="Gao Y."/>
        </authorList>
    </citation>
    <scope>NUCLEOTIDE SEQUENCE</scope>
    <source>
        <strain evidence="2">KLBMP 8922</strain>
    </source>
</reference>
<dbReference type="RefSeq" id="WP_235054736.1">
    <property type="nucleotide sequence ID" value="NZ_JAKFHA010000014.1"/>
</dbReference>
<keyword evidence="1" id="KW-1133">Transmembrane helix</keyword>
<keyword evidence="3" id="KW-1185">Reference proteome</keyword>
<evidence type="ECO:0000313" key="2">
    <source>
        <dbReference type="EMBL" id="MCF2530064.1"/>
    </source>
</evidence>
<keyword evidence="1" id="KW-0812">Transmembrane</keyword>
<feature type="transmembrane region" description="Helical" evidence="1">
    <location>
        <begin position="6"/>
        <end position="28"/>
    </location>
</feature>
<dbReference type="Pfam" id="PF14087">
    <property type="entry name" value="DUF4267"/>
    <property type="match status" value="1"/>
</dbReference>
<dbReference type="AlphaFoldDB" id="A0AA41Q434"/>